<evidence type="ECO:0000313" key="1">
    <source>
        <dbReference type="EMBL" id="KAL1567206.1"/>
    </source>
</evidence>
<sequence>MKPILASKDFETFGISFPMLKSFTYHNCWIRPPDFLGHVDFGKTMFNLRHLRLCEHSMVNNGLEKILDGCPNLKSLHRWLCSALINKEHYAKEVLIK</sequence>
<dbReference type="Gene3D" id="3.80.10.10">
    <property type="entry name" value="Ribonuclease Inhibitor"/>
    <property type="match status" value="1"/>
</dbReference>
<name>A0ABD1IIV2_SALDI</name>
<dbReference type="SUPFAM" id="SSF52047">
    <property type="entry name" value="RNI-like"/>
    <property type="match status" value="1"/>
</dbReference>
<dbReference type="AlphaFoldDB" id="A0ABD1IIV2"/>
<proteinExistence type="predicted"/>
<dbReference type="PANTHER" id="PTHR38926">
    <property type="entry name" value="F-BOX DOMAIN CONTAINING PROTEIN, EXPRESSED"/>
    <property type="match status" value="1"/>
</dbReference>
<dbReference type="Proteomes" id="UP001567538">
    <property type="component" value="Unassembled WGS sequence"/>
</dbReference>
<dbReference type="InterPro" id="IPR032675">
    <property type="entry name" value="LRR_dom_sf"/>
</dbReference>
<keyword evidence="2" id="KW-1185">Reference proteome</keyword>
<reference evidence="1 2" key="1">
    <citation type="submission" date="2024-06" db="EMBL/GenBank/DDBJ databases">
        <title>A chromosome level genome sequence of Diviner's sage (Salvia divinorum).</title>
        <authorList>
            <person name="Ford S.A."/>
            <person name="Ro D.-K."/>
            <person name="Ness R.W."/>
            <person name="Phillips M.A."/>
        </authorList>
    </citation>
    <scope>NUCLEOTIDE SEQUENCE [LARGE SCALE GENOMIC DNA]</scope>
    <source>
        <strain evidence="1">SAF-2024a</strain>
        <tissue evidence="1">Leaf</tissue>
    </source>
</reference>
<comment type="caution">
    <text evidence="1">The sequence shown here is derived from an EMBL/GenBank/DDBJ whole genome shotgun (WGS) entry which is preliminary data.</text>
</comment>
<dbReference type="EMBL" id="JBEAFC010000002">
    <property type="protein sequence ID" value="KAL1567206.1"/>
    <property type="molecule type" value="Genomic_DNA"/>
</dbReference>
<organism evidence="1 2">
    <name type="scientific">Salvia divinorum</name>
    <name type="common">Maria pastora</name>
    <name type="synonym">Diviner's sage</name>
    <dbReference type="NCBI Taxonomy" id="28513"/>
    <lineage>
        <taxon>Eukaryota</taxon>
        <taxon>Viridiplantae</taxon>
        <taxon>Streptophyta</taxon>
        <taxon>Embryophyta</taxon>
        <taxon>Tracheophyta</taxon>
        <taxon>Spermatophyta</taxon>
        <taxon>Magnoliopsida</taxon>
        <taxon>eudicotyledons</taxon>
        <taxon>Gunneridae</taxon>
        <taxon>Pentapetalae</taxon>
        <taxon>asterids</taxon>
        <taxon>lamiids</taxon>
        <taxon>Lamiales</taxon>
        <taxon>Lamiaceae</taxon>
        <taxon>Nepetoideae</taxon>
        <taxon>Mentheae</taxon>
        <taxon>Salviinae</taxon>
        <taxon>Salvia</taxon>
        <taxon>Salvia subgen. Calosphace</taxon>
    </lineage>
</organism>
<dbReference type="PANTHER" id="PTHR38926:SF2">
    <property type="entry name" value="F-BOX_LRR-REPEAT PROTEIN 21-RELATED"/>
    <property type="match status" value="1"/>
</dbReference>
<gene>
    <name evidence="1" type="ORF">AAHA92_02709</name>
</gene>
<protein>
    <submittedName>
        <fullName evidence="1">Uncharacterized protein</fullName>
    </submittedName>
</protein>
<evidence type="ECO:0000313" key="2">
    <source>
        <dbReference type="Proteomes" id="UP001567538"/>
    </source>
</evidence>
<accession>A0ABD1IIV2</accession>